<organism evidence="1 2">
    <name type="scientific">Pyrobaculum islandicum (strain DSM 4184 / JCM 9189 / GEO3)</name>
    <dbReference type="NCBI Taxonomy" id="384616"/>
    <lineage>
        <taxon>Archaea</taxon>
        <taxon>Thermoproteota</taxon>
        <taxon>Thermoprotei</taxon>
        <taxon>Thermoproteales</taxon>
        <taxon>Thermoproteaceae</taxon>
        <taxon>Pyrobaculum</taxon>
    </lineage>
</organism>
<dbReference type="EMBL" id="CP000504">
    <property type="protein sequence ID" value="ABL88106.1"/>
    <property type="molecule type" value="Genomic_DNA"/>
</dbReference>
<dbReference type="KEGG" id="pis:Pisl_0930"/>
<sequence length="143" mass="15877">MNASKLLLSITASPGVKALTITAGDKALAVHMYAKSSYVAVVTRNTECKIDDETLRKVAWLLVKLMDRVGKAVKSRYYTYTGPLEIKGDVIKYTPYISPTSTAEIVMSGGRAIVIVGEFRKKYRTGVEVAEILKKYIEYLEMC</sequence>
<keyword evidence="2" id="KW-1185">Reference proteome</keyword>
<dbReference type="AlphaFoldDB" id="A1RT24"/>
<reference evidence="1" key="1">
    <citation type="submission" date="2006-12" db="EMBL/GenBank/DDBJ databases">
        <title>Complete sequence of Pyrobaculum islandicum DSM 4184.</title>
        <authorList>
            <person name="Copeland A."/>
            <person name="Lucas S."/>
            <person name="Lapidus A."/>
            <person name="Barry K."/>
            <person name="Detter J.C."/>
            <person name="Glavina del Rio T."/>
            <person name="Dalin E."/>
            <person name="Tice H."/>
            <person name="Pitluck S."/>
            <person name="Meincke L."/>
            <person name="Brettin T."/>
            <person name="Bruce D."/>
            <person name="Han C."/>
            <person name="Tapia R."/>
            <person name="Gilna P."/>
            <person name="Schmutz J."/>
            <person name="Larimer F."/>
            <person name="Land M."/>
            <person name="Hauser L."/>
            <person name="Kyrpides N."/>
            <person name="Mikhailova N."/>
            <person name="Cozen A.E."/>
            <person name="Fitz-Gibbon S.T."/>
            <person name="House C.H."/>
            <person name="Saltikov C."/>
            <person name="Lowe T."/>
            <person name="Richardson P."/>
        </authorList>
    </citation>
    <scope>NUCLEOTIDE SEQUENCE [LARGE SCALE GENOMIC DNA]</scope>
    <source>
        <strain evidence="1">DSM 4184</strain>
    </source>
</reference>
<proteinExistence type="predicted"/>
<dbReference type="RefSeq" id="WP_011762681.1">
    <property type="nucleotide sequence ID" value="NC_008701.1"/>
</dbReference>
<dbReference type="OrthoDB" id="27624at2157"/>
<name>A1RT24_PYRIL</name>
<gene>
    <name evidence="1" type="ordered locus">Pisl_0930</name>
</gene>
<accession>A1RT24</accession>
<dbReference type="eggNOG" id="arCOG05699">
    <property type="taxonomic scope" value="Archaea"/>
</dbReference>
<evidence type="ECO:0000313" key="2">
    <source>
        <dbReference type="Proteomes" id="UP000002595"/>
    </source>
</evidence>
<dbReference type="HOGENOM" id="CLU_1821093_0_0_2"/>
<dbReference type="Proteomes" id="UP000002595">
    <property type="component" value="Chromosome"/>
</dbReference>
<evidence type="ECO:0000313" key="1">
    <source>
        <dbReference type="EMBL" id="ABL88106.1"/>
    </source>
</evidence>
<dbReference type="GeneID" id="4617071"/>
<protein>
    <submittedName>
        <fullName evidence="1">Uncharacterized protein</fullName>
    </submittedName>
</protein>